<evidence type="ECO:0000313" key="1">
    <source>
        <dbReference type="EMBL" id="MDZ5088621.1"/>
    </source>
</evidence>
<keyword evidence="2" id="KW-1185">Reference proteome</keyword>
<gene>
    <name evidence="1" type="ORF">OHX15_24775</name>
</gene>
<dbReference type="EMBL" id="JAOXLN010000036">
    <property type="protein sequence ID" value="MDZ5088621.1"/>
    <property type="molecule type" value="Genomic_DNA"/>
</dbReference>
<comment type="caution">
    <text evidence="1">The sequence shown here is derived from an EMBL/GenBank/DDBJ whole genome shotgun (WGS) entry which is preliminary data.</text>
</comment>
<protein>
    <submittedName>
        <fullName evidence="1">Sterol desaturase family protein</fullName>
    </submittedName>
</protein>
<sequence>MDHLQNISMISVYAIPAFLVLMAVEFVAYRRERRDAVGEPRRDAVDEPRRDAVGEPRRDAVGEPRRDAVGEARSGRNKAGVSARDVTTSLSIYGIGRVVKPLDKFIELPVVAVAAALTPVTLSASQWWVWALALVLADLAYYAKHRMSHRVRLFWTGHSVHHSSQYFNLSTAVRLPWLIPGSFLMSVVYVPLALIGIPVWMIFLAQSIVLLYQFPIHTERVDRLPRLVEFVFNTPSHHRVHHGANNPYLDKNYGGILIVWDRIFGSYADEVEPVRFGLTTNIDTFNPVKVNYHEFAAMVGDAWRAETWRGRVGYLLNPPGWSEKTAPTTKPTSRPGPHVLEAVG</sequence>
<organism evidence="1 2">
    <name type="scientific">Mycolicibacterium parafortuitum</name>
    <name type="common">Mycobacterium parafortuitum</name>
    <dbReference type="NCBI Taxonomy" id="39692"/>
    <lineage>
        <taxon>Bacteria</taxon>
        <taxon>Bacillati</taxon>
        <taxon>Actinomycetota</taxon>
        <taxon>Actinomycetes</taxon>
        <taxon>Mycobacteriales</taxon>
        <taxon>Mycobacteriaceae</taxon>
        <taxon>Mycolicibacterium</taxon>
    </lineage>
</organism>
<evidence type="ECO:0000313" key="2">
    <source>
        <dbReference type="Proteomes" id="UP001289645"/>
    </source>
</evidence>
<accession>A0ACC6MNN5</accession>
<dbReference type="Proteomes" id="UP001289645">
    <property type="component" value="Unassembled WGS sequence"/>
</dbReference>
<proteinExistence type="predicted"/>
<reference evidence="1 2" key="1">
    <citation type="journal article" date="2021" name="Chemosphere">
        <title>Bioballs carrying a syntrophic Rhodococcus and Mycolicibacterium consortium for simultaneous sorption and biodegradation of fuel oil in contaminated freshwater.</title>
        <authorList>
            <person name="Naloka K."/>
            <person name="Polrit D."/>
            <person name="Muangchinda C."/>
            <person name="Thoetkiattikul H."/>
            <person name="Pinyakong O."/>
        </authorList>
    </citation>
    <scope>NUCLEOTIDE SEQUENCE [LARGE SCALE GENOMIC DNA]</scope>
    <source>
        <strain evidence="1 2">J101</strain>
    </source>
</reference>
<name>A0ACC6MNN5_MYCPF</name>